<dbReference type="RefSeq" id="WP_200611305.1">
    <property type="nucleotide sequence ID" value="NZ_JAEHHL010000009.1"/>
</dbReference>
<dbReference type="AlphaFoldDB" id="A0A8J7SIP0"/>
<dbReference type="PANTHER" id="PTHR39189:SF1">
    <property type="entry name" value="UPF0173 METAL-DEPENDENT HYDROLASE YTKL"/>
    <property type="match status" value="1"/>
</dbReference>
<evidence type="ECO:0000313" key="3">
    <source>
        <dbReference type="Proteomes" id="UP000655420"/>
    </source>
</evidence>
<accession>A0A8J7SIP0</accession>
<keyword evidence="1" id="KW-0732">Signal</keyword>
<dbReference type="PANTHER" id="PTHR39189">
    <property type="entry name" value="UPF0173 METAL-DEPENDENT HYDROLASE YTKL"/>
    <property type="match status" value="1"/>
</dbReference>
<reference evidence="2" key="1">
    <citation type="submission" date="2020-12" db="EMBL/GenBank/DDBJ databases">
        <title>Bacterial taxonomy.</title>
        <authorList>
            <person name="Pan X."/>
        </authorList>
    </citation>
    <scope>NUCLEOTIDE SEQUENCE</scope>
    <source>
        <strain evidence="2">M0105</strain>
    </source>
</reference>
<evidence type="ECO:0000313" key="2">
    <source>
        <dbReference type="EMBL" id="MBK0400460.1"/>
    </source>
</evidence>
<organism evidence="2 3">
    <name type="scientific">Thermohalobaculum xanthum</name>
    <dbReference type="NCBI Taxonomy" id="2753746"/>
    <lineage>
        <taxon>Bacteria</taxon>
        <taxon>Pseudomonadati</taxon>
        <taxon>Pseudomonadota</taxon>
        <taxon>Alphaproteobacteria</taxon>
        <taxon>Rhodobacterales</taxon>
        <taxon>Paracoccaceae</taxon>
        <taxon>Thermohalobaculum</taxon>
    </lineage>
</organism>
<dbReference type="Pfam" id="PF13483">
    <property type="entry name" value="Lactamase_B_3"/>
    <property type="match status" value="1"/>
</dbReference>
<dbReference type="EMBL" id="JAEHHL010000009">
    <property type="protein sequence ID" value="MBK0400460.1"/>
    <property type="molecule type" value="Genomic_DNA"/>
</dbReference>
<dbReference type="SUPFAM" id="SSF56281">
    <property type="entry name" value="Metallo-hydrolase/oxidoreductase"/>
    <property type="match status" value="1"/>
</dbReference>
<sequence>MRLFPAFAAALAALLPASAAASICHAFVEGAPGVRVASLGPVAAVEEEVTISYVGHSTYRIETAAGVTILTDYYGNDGEGPAPDVVTMNQAHESHFTDYPSPAIRHILRGWDPFEDGPAEHLVEERDVVIRNVTTDIRGWGERGRGGNSIFVFEVADICIGHLGHLHHRLDEAHYAQLGQLDVVMAPVDGTFTLDLPGMIEVLKRLKARVVLPMHAFGGVSLRRFLDGMSDEFVVRPIGGPSITVSVGSLPDKPTVMVPSNIAWGFFD</sequence>
<dbReference type="Proteomes" id="UP000655420">
    <property type="component" value="Unassembled WGS sequence"/>
</dbReference>
<keyword evidence="3" id="KW-1185">Reference proteome</keyword>
<evidence type="ECO:0000256" key="1">
    <source>
        <dbReference type="SAM" id="SignalP"/>
    </source>
</evidence>
<protein>
    <submittedName>
        <fullName evidence="2">MBL fold metallo-hydrolase</fullName>
    </submittedName>
</protein>
<feature type="chain" id="PRO_5035160296" evidence="1">
    <location>
        <begin position="22"/>
        <end position="268"/>
    </location>
</feature>
<feature type="signal peptide" evidence="1">
    <location>
        <begin position="1"/>
        <end position="21"/>
    </location>
</feature>
<dbReference type="Gene3D" id="3.60.15.10">
    <property type="entry name" value="Ribonuclease Z/Hydroxyacylglutathione hydrolase-like"/>
    <property type="match status" value="1"/>
</dbReference>
<dbReference type="InterPro" id="IPR036866">
    <property type="entry name" value="RibonucZ/Hydroxyglut_hydro"/>
</dbReference>
<comment type="caution">
    <text evidence="2">The sequence shown here is derived from an EMBL/GenBank/DDBJ whole genome shotgun (WGS) entry which is preliminary data.</text>
</comment>
<proteinExistence type="predicted"/>
<name>A0A8J7SIP0_9RHOB</name>
<gene>
    <name evidence="2" type="ORF">H0I76_14765</name>
</gene>